<dbReference type="PANTHER" id="PTHR47691:SF3">
    <property type="entry name" value="HTH-TYPE TRANSCRIPTIONAL REGULATOR RV0890C-RELATED"/>
    <property type="match status" value="1"/>
</dbReference>
<name>A0A931DJF2_9ACTN</name>
<dbReference type="EMBL" id="JADOUA010000001">
    <property type="protein sequence ID" value="MBG6090517.1"/>
    <property type="molecule type" value="Genomic_DNA"/>
</dbReference>
<comment type="caution">
    <text evidence="2">The sequence shown here is derived from an EMBL/GenBank/DDBJ whole genome shotgun (WGS) entry which is preliminary data.</text>
</comment>
<dbReference type="Pfam" id="PF13401">
    <property type="entry name" value="AAA_22"/>
    <property type="match status" value="1"/>
</dbReference>
<dbReference type="SUPFAM" id="SSF52540">
    <property type="entry name" value="P-loop containing nucleoside triphosphate hydrolases"/>
    <property type="match status" value="1"/>
</dbReference>
<reference evidence="2" key="1">
    <citation type="submission" date="2020-11" db="EMBL/GenBank/DDBJ databases">
        <title>Sequencing the genomes of 1000 actinobacteria strains.</title>
        <authorList>
            <person name="Klenk H.-P."/>
        </authorList>
    </citation>
    <scope>NUCLEOTIDE SEQUENCE</scope>
    <source>
        <strain evidence="2">DSM 43175</strain>
    </source>
</reference>
<proteinExistence type="predicted"/>
<dbReference type="RefSeq" id="WP_345337618.1">
    <property type="nucleotide sequence ID" value="NZ_BAABES010000016.1"/>
</dbReference>
<sequence length="715" mass="74779">MSLTIADRRPGRLPDEPTSFVGRRGELAVLARLVGGCGLVTLTGPGGMGKSRLAVRAAARLGPSFEHGVRYVDLSGPRHPSLLAQTVGEAFGLPDQAPAAALDALVRHVARHRTLLVLDHCDDLTDGCAMLVEILLREAPGLRVLATGRRPLGIPGERVLPVPPLAVPAAVSTAVPSTVPPTVPDGGAHAGPCDAVRLFAERAAGAAPGWTLTEGDAAAVARLCDRLEGVPLAIELAAAQLRTLPAGRLAAGLDERIPRPCASVPGPVRERTLRAVIDWSHGLCPPGRRLLWARLSVLAGDFDLEDAERVCADAALPVGRIAGLLEELAAGSVVTRLDGDGGEEAGALRYRMPGTVREYGAERLELLGQTGVLRDRAFARFGAAIGRATAELGTAAQPRWLEWFGRERANVHAALEHGLRAAADEDVLRAVLGYGRILALRGLIGEARYWGARAFADRCPMTPRLRESAEMPALFGLLAVLQEDPEPARELMDRAAARARAACDDVRGLAYVRQAQGVAAFGAGRAEEAAGLLREARDLHRLAGNDDVLVPVGGVFLAAASALAGDPGAAVRYATEVVRETEAAGELWCRSYGLCVLGLATVLGGRPAPGMAEARAGLRIKRDLGDRPGIGLALDVIGVARTALGEAEPAARLFGAADASLGFTGATLLGAEHRRLRATYRSRAERLAGAEAFRAAYRRGAGLPFEAAVSEALGG</sequence>
<keyword evidence="2" id="KW-0418">Kinase</keyword>
<evidence type="ECO:0000313" key="3">
    <source>
        <dbReference type="Proteomes" id="UP000614047"/>
    </source>
</evidence>
<dbReference type="GO" id="GO:0016887">
    <property type="term" value="F:ATP hydrolysis activity"/>
    <property type="evidence" value="ECO:0007669"/>
    <property type="project" value="InterPro"/>
</dbReference>
<dbReference type="AlphaFoldDB" id="A0A931DJF2"/>
<dbReference type="InterPro" id="IPR049945">
    <property type="entry name" value="AAA_22"/>
</dbReference>
<keyword evidence="2" id="KW-0723">Serine/threonine-protein kinase</keyword>
<dbReference type="Gene3D" id="3.40.50.300">
    <property type="entry name" value="P-loop containing nucleotide triphosphate hydrolases"/>
    <property type="match status" value="1"/>
</dbReference>
<accession>A0A931DJF2</accession>
<dbReference type="Proteomes" id="UP000614047">
    <property type="component" value="Unassembled WGS sequence"/>
</dbReference>
<dbReference type="EC" id="2.7.11.1" evidence="2"/>
<organism evidence="2 3">
    <name type="scientific">Actinomadura viridis</name>
    <dbReference type="NCBI Taxonomy" id="58110"/>
    <lineage>
        <taxon>Bacteria</taxon>
        <taxon>Bacillati</taxon>
        <taxon>Actinomycetota</taxon>
        <taxon>Actinomycetes</taxon>
        <taxon>Streptosporangiales</taxon>
        <taxon>Thermomonosporaceae</taxon>
        <taxon>Actinomadura</taxon>
    </lineage>
</organism>
<evidence type="ECO:0000313" key="2">
    <source>
        <dbReference type="EMBL" id="MBG6090517.1"/>
    </source>
</evidence>
<feature type="domain" description="ORC1/DEAH AAA+ ATPase" evidence="1">
    <location>
        <begin position="36"/>
        <end position="136"/>
    </location>
</feature>
<dbReference type="PANTHER" id="PTHR47691">
    <property type="entry name" value="REGULATOR-RELATED"/>
    <property type="match status" value="1"/>
</dbReference>
<dbReference type="InterPro" id="IPR027417">
    <property type="entry name" value="P-loop_NTPase"/>
</dbReference>
<evidence type="ECO:0000259" key="1">
    <source>
        <dbReference type="Pfam" id="PF13401"/>
    </source>
</evidence>
<dbReference type="Gene3D" id="1.25.40.10">
    <property type="entry name" value="Tetratricopeptide repeat domain"/>
    <property type="match status" value="1"/>
</dbReference>
<dbReference type="GO" id="GO:0004674">
    <property type="term" value="F:protein serine/threonine kinase activity"/>
    <property type="evidence" value="ECO:0007669"/>
    <property type="project" value="UniProtKB-KW"/>
</dbReference>
<keyword evidence="2" id="KW-0808">Transferase</keyword>
<protein>
    <submittedName>
        <fullName evidence="2">Non-specific serine/threonine protein kinase</fullName>
        <ecNumber evidence="2">2.7.11.1</ecNumber>
    </submittedName>
</protein>
<keyword evidence="3" id="KW-1185">Reference proteome</keyword>
<gene>
    <name evidence="2" type="ORF">IW256_004630</name>
</gene>
<dbReference type="PRINTS" id="PR00364">
    <property type="entry name" value="DISEASERSIST"/>
</dbReference>
<dbReference type="InterPro" id="IPR011990">
    <property type="entry name" value="TPR-like_helical_dom_sf"/>
</dbReference>